<name>X6PDL0_RETFI</name>
<sequence length="416" mass="46710">MPEMCTSLCRKIWVKESEEYQVWLNNQPATKLELFSLRKDNACFVKKVATNNNTQQSSQTNTYDPSSIIRPGDQLVSINGHDVTTLSMEQIQQYLKKPPPYTEELQKYVNAFPNVITQDMESSTRHKMELLKPDNAGIFDTSDEVSVTDTDAKANEPSPQPSPSPPISSEMSISQPPTSKPVTKQEAASELSSSVLLGTDDDGSNVDNIGTGQMKRESTPEKESKKSKNKRRFLFLIGGEEKNKSDAPTIDPNICLVFRVMFENTIKQFCIDVRRILRAHAQQIENEKSNLTIMSSLPQNNMERTASLPNMTSPNSESVNPLVISLLQEQKTNGSDTNTEPAKDVTSPRPTGNLKEIMLLCGLDAINNVEFRTGHPQLFWNLVWHLSNLRLPLHFFEAAFDNSKDIRIEKSQGTFI</sequence>
<organism evidence="3 4">
    <name type="scientific">Reticulomyxa filosa</name>
    <dbReference type="NCBI Taxonomy" id="46433"/>
    <lineage>
        <taxon>Eukaryota</taxon>
        <taxon>Sar</taxon>
        <taxon>Rhizaria</taxon>
        <taxon>Retaria</taxon>
        <taxon>Foraminifera</taxon>
        <taxon>Monothalamids</taxon>
        <taxon>Reticulomyxidae</taxon>
        <taxon>Reticulomyxa</taxon>
    </lineage>
</organism>
<feature type="compositionally biased region" description="Low complexity" evidence="1">
    <location>
        <begin position="186"/>
        <end position="197"/>
    </location>
</feature>
<dbReference type="AlphaFoldDB" id="X6PDL0"/>
<evidence type="ECO:0000256" key="1">
    <source>
        <dbReference type="SAM" id="MobiDB-lite"/>
    </source>
</evidence>
<evidence type="ECO:0000313" key="3">
    <source>
        <dbReference type="EMBL" id="ETO36144.1"/>
    </source>
</evidence>
<dbReference type="EMBL" id="ASPP01000965">
    <property type="protein sequence ID" value="ETO36144.1"/>
    <property type="molecule type" value="Genomic_DNA"/>
</dbReference>
<keyword evidence="4" id="KW-1185">Reference proteome</keyword>
<dbReference type="PROSITE" id="PS50106">
    <property type="entry name" value="PDZ"/>
    <property type="match status" value="1"/>
</dbReference>
<dbReference type="InterPro" id="IPR036034">
    <property type="entry name" value="PDZ_sf"/>
</dbReference>
<gene>
    <name evidence="3" type="ORF">RFI_00918</name>
</gene>
<dbReference type="InterPro" id="IPR001478">
    <property type="entry name" value="PDZ"/>
</dbReference>
<dbReference type="SUPFAM" id="SSF50156">
    <property type="entry name" value="PDZ domain-like"/>
    <property type="match status" value="1"/>
</dbReference>
<protein>
    <recommendedName>
        <fullName evidence="2">PDZ domain-containing protein</fullName>
    </recommendedName>
</protein>
<dbReference type="Gene3D" id="2.30.42.10">
    <property type="match status" value="1"/>
</dbReference>
<feature type="compositionally biased region" description="Low complexity" evidence="1">
    <location>
        <begin position="167"/>
        <end position="177"/>
    </location>
</feature>
<accession>X6PDL0</accession>
<evidence type="ECO:0000313" key="4">
    <source>
        <dbReference type="Proteomes" id="UP000023152"/>
    </source>
</evidence>
<feature type="compositionally biased region" description="Basic and acidic residues" evidence="1">
    <location>
        <begin position="214"/>
        <end position="226"/>
    </location>
</feature>
<reference evidence="3 4" key="1">
    <citation type="journal article" date="2013" name="Curr. Biol.">
        <title>The Genome of the Foraminiferan Reticulomyxa filosa.</title>
        <authorList>
            <person name="Glockner G."/>
            <person name="Hulsmann N."/>
            <person name="Schleicher M."/>
            <person name="Noegel A.A."/>
            <person name="Eichinger L."/>
            <person name="Gallinger C."/>
            <person name="Pawlowski J."/>
            <person name="Sierra R."/>
            <person name="Euteneuer U."/>
            <person name="Pillet L."/>
            <person name="Moustafa A."/>
            <person name="Platzer M."/>
            <person name="Groth M."/>
            <person name="Szafranski K."/>
            <person name="Schliwa M."/>
        </authorList>
    </citation>
    <scope>NUCLEOTIDE SEQUENCE [LARGE SCALE GENOMIC DNA]</scope>
</reference>
<proteinExistence type="predicted"/>
<evidence type="ECO:0000259" key="2">
    <source>
        <dbReference type="PROSITE" id="PS50106"/>
    </source>
</evidence>
<dbReference type="Proteomes" id="UP000023152">
    <property type="component" value="Unassembled WGS sequence"/>
</dbReference>
<feature type="region of interest" description="Disordered" evidence="1">
    <location>
        <begin position="133"/>
        <end position="230"/>
    </location>
</feature>
<comment type="caution">
    <text evidence="3">The sequence shown here is derived from an EMBL/GenBank/DDBJ whole genome shotgun (WGS) entry which is preliminary data.</text>
</comment>
<feature type="domain" description="PDZ" evidence="2">
    <location>
        <begin position="35"/>
        <end position="97"/>
    </location>
</feature>